<reference evidence="3 4" key="1">
    <citation type="journal article" date="2013" name="Genome Announc.">
        <title>Draft Genome Sequence of the Lignocellulose Decomposer Thermobifida fusca Strain TM51.</title>
        <authorList>
            <person name="Toth A."/>
            <person name="Barna T."/>
            <person name="Nagy I."/>
            <person name="Horvath B."/>
            <person name="Nagy I."/>
            <person name="Tancsics A."/>
            <person name="Kriszt B."/>
            <person name="Baka E."/>
            <person name="Fekete C."/>
            <person name="Kukolya J."/>
        </authorList>
    </citation>
    <scope>NUCLEOTIDE SEQUENCE [LARGE SCALE GENOMIC DNA]</scope>
    <source>
        <strain evidence="3 4">TM51</strain>
    </source>
</reference>
<evidence type="ECO:0000313" key="4">
    <source>
        <dbReference type="Proteomes" id="UP000014184"/>
    </source>
</evidence>
<feature type="region of interest" description="Disordered" evidence="1">
    <location>
        <begin position="1"/>
        <end position="30"/>
    </location>
</feature>
<protein>
    <submittedName>
        <fullName evidence="3">Uncharacterized protein</fullName>
    </submittedName>
</protein>
<organism evidence="3 4">
    <name type="scientific">Thermobifida fusca TM51</name>
    <dbReference type="NCBI Taxonomy" id="1169414"/>
    <lineage>
        <taxon>Bacteria</taxon>
        <taxon>Bacillati</taxon>
        <taxon>Actinomycetota</taxon>
        <taxon>Actinomycetes</taxon>
        <taxon>Streptosporangiales</taxon>
        <taxon>Nocardiopsidaceae</taxon>
        <taxon>Thermobifida</taxon>
    </lineage>
</organism>
<keyword evidence="4" id="KW-1185">Reference proteome</keyword>
<sequence length="159" mass="17311">MNHYPGPYGGQDPADAWNQGGVPDPMPPDKSATGGYFAPLPAVSETPIAVLGEITVTQSTVYTPAGTFPLRGSMWTITDLTTVRESTPAWAIVVALLGFFVICALSLLLLLVKETRVEGTIQITVVFGDRFFTTQVPVRSRSDVVRIHQQFHYVRSLTC</sequence>
<dbReference type="Proteomes" id="UP000014184">
    <property type="component" value="Unassembled WGS sequence"/>
</dbReference>
<evidence type="ECO:0000256" key="2">
    <source>
        <dbReference type="SAM" id="Phobius"/>
    </source>
</evidence>
<evidence type="ECO:0000313" key="3">
    <source>
        <dbReference type="EMBL" id="EOR70709.1"/>
    </source>
</evidence>
<dbReference type="AlphaFoldDB" id="A0A9P2TA47"/>
<keyword evidence="2" id="KW-0812">Transmembrane</keyword>
<dbReference type="EMBL" id="AOSG01000061">
    <property type="protein sequence ID" value="EOR70709.1"/>
    <property type="molecule type" value="Genomic_DNA"/>
</dbReference>
<accession>A0A9P2TA47</accession>
<dbReference type="RefSeq" id="WP_016189032.1">
    <property type="nucleotide sequence ID" value="NZ_AOSG01000061.1"/>
</dbReference>
<evidence type="ECO:0000256" key="1">
    <source>
        <dbReference type="SAM" id="MobiDB-lite"/>
    </source>
</evidence>
<keyword evidence="2" id="KW-0472">Membrane</keyword>
<feature type="transmembrane region" description="Helical" evidence="2">
    <location>
        <begin position="89"/>
        <end position="112"/>
    </location>
</feature>
<name>A0A9P2TA47_THEFU</name>
<keyword evidence="2" id="KW-1133">Transmembrane helix</keyword>
<proteinExistence type="predicted"/>
<gene>
    <name evidence="3" type="ORF">TM51_11435</name>
</gene>
<comment type="caution">
    <text evidence="3">The sequence shown here is derived from an EMBL/GenBank/DDBJ whole genome shotgun (WGS) entry which is preliminary data.</text>
</comment>